<gene>
    <name evidence="2" type="ORF">N7494_008829</name>
</gene>
<feature type="compositionally biased region" description="Low complexity" evidence="1">
    <location>
        <begin position="100"/>
        <end position="136"/>
    </location>
</feature>
<keyword evidence="3" id="KW-1185">Reference proteome</keyword>
<reference evidence="2 3" key="1">
    <citation type="journal article" date="2023" name="IMA Fungus">
        <title>Comparative genomic study of the Penicillium genus elucidates a diverse pangenome and 15 lateral gene transfer events.</title>
        <authorList>
            <person name="Petersen C."/>
            <person name="Sorensen T."/>
            <person name="Nielsen M.R."/>
            <person name="Sondergaard T.E."/>
            <person name="Sorensen J.L."/>
            <person name="Fitzpatrick D.A."/>
            <person name="Frisvad J.C."/>
            <person name="Nielsen K.L."/>
        </authorList>
    </citation>
    <scope>NUCLEOTIDE SEQUENCE [LARGE SCALE GENOMIC DNA]</scope>
    <source>
        <strain evidence="2 3">IBT 35679</strain>
    </source>
</reference>
<evidence type="ECO:0000256" key="1">
    <source>
        <dbReference type="SAM" id="MobiDB-lite"/>
    </source>
</evidence>
<feature type="region of interest" description="Disordered" evidence="1">
    <location>
        <begin position="1"/>
        <end position="25"/>
    </location>
</feature>
<feature type="compositionally biased region" description="Low complexity" evidence="1">
    <location>
        <begin position="47"/>
        <end position="65"/>
    </location>
</feature>
<protein>
    <submittedName>
        <fullName evidence="2">Uncharacterized protein</fullName>
    </submittedName>
</protein>
<organism evidence="2 3">
    <name type="scientific">Penicillium frequentans</name>
    <dbReference type="NCBI Taxonomy" id="3151616"/>
    <lineage>
        <taxon>Eukaryota</taxon>
        <taxon>Fungi</taxon>
        <taxon>Dikarya</taxon>
        <taxon>Ascomycota</taxon>
        <taxon>Pezizomycotina</taxon>
        <taxon>Eurotiomycetes</taxon>
        <taxon>Eurotiomycetidae</taxon>
        <taxon>Eurotiales</taxon>
        <taxon>Aspergillaceae</taxon>
        <taxon>Penicillium</taxon>
    </lineage>
</organism>
<accession>A0AAD6GBN9</accession>
<proteinExistence type="predicted"/>
<evidence type="ECO:0000313" key="3">
    <source>
        <dbReference type="Proteomes" id="UP001220324"/>
    </source>
</evidence>
<dbReference type="AlphaFoldDB" id="A0AAD6GBN9"/>
<comment type="caution">
    <text evidence="2">The sequence shown here is derived from an EMBL/GenBank/DDBJ whole genome shotgun (WGS) entry which is preliminary data.</text>
</comment>
<dbReference type="EMBL" id="JAQIZZ010000007">
    <property type="protein sequence ID" value="KAJ5532277.1"/>
    <property type="molecule type" value="Genomic_DNA"/>
</dbReference>
<feature type="region of interest" description="Disordered" evidence="1">
    <location>
        <begin position="39"/>
        <end position="141"/>
    </location>
</feature>
<sequence length="229" mass="25839">MAPQSQTLGWIWPKDPRPGNPSSWPRRWRFHDVLTNKGPDIYVGVIGEKTTSSSSGSESRTGSSSLAGGLTPSTTPYARSKRSPQRTNWDRWADVIPPKSNNTASSSPFSSSSSSWASTSISTSTSTSGEGSSKSTSKPKIEVPWARRAADERYDYRQRKYTVPDLGTWSRVEYCTARGKRGWVRRKKGTEKHYVPRRYWDQNGNEYPANYWHDIIYGEHDDHKSVDGE</sequence>
<dbReference type="Proteomes" id="UP001220324">
    <property type="component" value="Unassembled WGS sequence"/>
</dbReference>
<evidence type="ECO:0000313" key="2">
    <source>
        <dbReference type="EMBL" id="KAJ5532277.1"/>
    </source>
</evidence>
<name>A0AAD6GBN9_9EURO</name>